<dbReference type="GO" id="GO:0048039">
    <property type="term" value="F:ubiquinone binding"/>
    <property type="evidence" value="ECO:0007669"/>
    <property type="project" value="InterPro"/>
</dbReference>
<evidence type="ECO:0000256" key="1">
    <source>
        <dbReference type="ARBA" id="ARBA00008918"/>
    </source>
</evidence>
<dbReference type="OrthoDB" id="9804759at2"/>
<gene>
    <name evidence="4" type="ORF">C0039_04565</name>
</gene>
<dbReference type="EMBL" id="PKUS01000002">
    <property type="protein sequence ID" value="PLW70474.1"/>
    <property type="molecule type" value="Genomic_DNA"/>
</dbReference>
<organism evidence="4 5">
    <name type="scientific">Pseudohalioglobus lutimaris</name>
    <dbReference type="NCBI Taxonomy" id="1737061"/>
    <lineage>
        <taxon>Bacteria</taxon>
        <taxon>Pseudomonadati</taxon>
        <taxon>Pseudomonadota</taxon>
        <taxon>Gammaproteobacteria</taxon>
        <taxon>Cellvibrionales</taxon>
        <taxon>Halieaceae</taxon>
        <taxon>Pseudohalioglobus</taxon>
    </lineage>
</organism>
<dbReference type="GO" id="GO:0045333">
    <property type="term" value="P:cellular respiration"/>
    <property type="evidence" value="ECO:0007669"/>
    <property type="project" value="InterPro"/>
</dbReference>
<keyword evidence="4" id="KW-0830">Ubiquinone</keyword>
<name>A0A2N5X7L5_9GAMM</name>
<feature type="domain" description="Coenzyme Q-binding protein COQ10 START" evidence="3">
    <location>
        <begin position="11"/>
        <end position="134"/>
    </location>
</feature>
<dbReference type="PANTHER" id="PTHR12901">
    <property type="entry name" value="SPERM PROTEIN HOMOLOG"/>
    <property type="match status" value="1"/>
</dbReference>
<evidence type="ECO:0000313" key="4">
    <source>
        <dbReference type="EMBL" id="PLW70474.1"/>
    </source>
</evidence>
<dbReference type="CDD" id="cd07813">
    <property type="entry name" value="COQ10p_like"/>
    <property type="match status" value="1"/>
</dbReference>
<evidence type="ECO:0000313" key="5">
    <source>
        <dbReference type="Proteomes" id="UP000235005"/>
    </source>
</evidence>
<dbReference type="Pfam" id="PF03364">
    <property type="entry name" value="Polyketide_cyc"/>
    <property type="match status" value="1"/>
</dbReference>
<dbReference type="Proteomes" id="UP000235005">
    <property type="component" value="Unassembled WGS sequence"/>
</dbReference>
<dbReference type="AlphaFoldDB" id="A0A2N5X7L5"/>
<dbReference type="RefSeq" id="WP_076000314.1">
    <property type="nucleotide sequence ID" value="NZ_PKUS01000002.1"/>
</dbReference>
<protein>
    <submittedName>
        <fullName evidence="4">Ubiquinone-binding protein</fullName>
    </submittedName>
</protein>
<evidence type="ECO:0000256" key="2">
    <source>
        <dbReference type="ARBA" id="ARBA00022649"/>
    </source>
</evidence>
<dbReference type="SUPFAM" id="SSF55961">
    <property type="entry name" value="Bet v1-like"/>
    <property type="match status" value="1"/>
</dbReference>
<keyword evidence="5" id="KW-1185">Reference proteome</keyword>
<comment type="caution">
    <text evidence="4">The sequence shown here is derived from an EMBL/GenBank/DDBJ whole genome shotgun (WGS) entry which is preliminary data.</text>
</comment>
<dbReference type="InterPro" id="IPR023393">
    <property type="entry name" value="START-like_dom_sf"/>
</dbReference>
<dbReference type="InterPro" id="IPR044996">
    <property type="entry name" value="COQ10-like"/>
</dbReference>
<sequence>MTSINRSALLPFRAQQMFDLVNDIEAYPSFMDGCVGAEILKREEGLVEARLNLSRGGVSKSFSTRNRMIDAQHISLELVEGPFERFQGSWEFTPLGEAACKVSLNLSFRVNNSLLGAAAAKLFDGVTTNLVAAVEKRARQLYG</sequence>
<dbReference type="PANTHER" id="PTHR12901:SF10">
    <property type="entry name" value="COENZYME Q-BINDING PROTEIN COQ10, MITOCHONDRIAL"/>
    <property type="match status" value="1"/>
</dbReference>
<reference evidence="4 5" key="1">
    <citation type="submission" date="2018-01" db="EMBL/GenBank/DDBJ databases">
        <title>The draft genome sequence of Halioglobus lutimaris HF004.</title>
        <authorList>
            <person name="Du Z.-J."/>
            <person name="Shi M.-J."/>
        </authorList>
    </citation>
    <scope>NUCLEOTIDE SEQUENCE [LARGE SCALE GENOMIC DNA]</scope>
    <source>
        <strain evidence="4 5">HF004</strain>
    </source>
</reference>
<evidence type="ECO:0000259" key="3">
    <source>
        <dbReference type="Pfam" id="PF03364"/>
    </source>
</evidence>
<keyword evidence="2" id="KW-1277">Toxin-antitoxin system</keyword>
<accession>A0A2N5X7L5</accession>
<dbReference type="Gene3D" id="3.30.530.20">
    <property type="match status" value="1"/>
</dbReference>
<dbReference type="InterPro" id="IPR005031">
    <property type="entry name" value="COQ10_START"/>
</dbReference>
<proteinExistence type="inferred from homology"/>
<comment type="similarity">
    <text evidence="1">Belongs to the ribosome association toxin RatA family.</text>
</comment>